<comment type="caution">
    <text evidence="2">The sequence shown here is derived from an EMBL/GenBank/DDBJ whole genome shotgun (WGS) entry which is preliminary data.</text>
</comment>
<evidence type="ECO:0000256" key="1">
    <source>
        <dbReference type="RuleBase" id="RU363015"/>
    </source>
</evidence>
<comment type="similarity">
    <text evidence="1">Belongs to the LOG family.</text>
</comment>
<dbReference type="InterPro" id="IPR031100">
    <property type="entry name" value="LOG_fam"/>
</dbReference>
<accession>A0A2T4UMD6</accession>
<dbReference type="AlphaFoldDB" id="A0A2T4UMD6"/>
<dbReference type="GO" id="GO:0005829">
    <property type="term" value="C:cytosol"/>
    <property type="evidence" value="ECO:0007669"/>
    <property type="project" value="TreeGrafter"/>
</dbReference>
<dbReference type="EC" id="3.2.2.n1" evidence="1"/>
<dbReference type="InterPro" id="IPR052341">
    <property type="entry name" value="LOG_family_nucleotidases"/>
</dbReference>
<dbReference type="Pfam" id="PF03641">
    <property type="entry name" value="Lysine_decarbox"/>
    <property type="match status" value="1"/>
</dbReference>
<dbReference type="RefSeq" id="WP_107569062.1">
    <property type="nucleotide sequence ID" value="NZ_PYYB01000001.1"/>
</dbReference>
<gene>
    <name evidence="2" type="ORF">C7Y72_12580</name>
</gene>
<evidence type="ECO:0000313" key="3">
    <source>
        <dbReference type="Proteomes" id="UP000240739"/>
    </source>
</evidence>
<comment type="catalytic activity">
    <reaction evidence="1">
        <text>9-ribosyl-trans-zeatin 5'-phosphate + H2O = trans-zeatin + D-ribose 5-phosphate</text>
        <dbReference type="Rhea" id="RHEA:48564"/>
        <dbReference type="ChEBI" id="CHEBI:15377"/>
        <dbReference type="ChEBI" id="CHEBI:16522"/>
        <dbReference type="ChEBI" id="CHEBI:78346"/>
        <dbReference type="ChEBI" id="CHEBI:87947"/>
        <dbReference type="EC" id="3.2.2.n1"/>
    </reaction>
</comment>
<dbReference type="OrthoDB" id="9801098at2"/>
<sequence>MSLPDVPARAPRSPDEELLGAQLPTVRADLDDGQRTARATEELETGFRTLADLGRAISIFGSARVPQDAPEYALARETARRLGEAGCAIITGGGPGLMEAANRGAQDAGATSVGLNIVLPFEQAPNPYQDIGLLFDFFFTRKVMFVRYSSAFVVFPGGYGTLDELFEALVLIQTEKIDDFPVVLVGVDFWSPLVDWIRGRLVDDALISADDPALFVVTDDVEEIVRTVVHGCAQQWALPE</sequence>
<dbReference type="PANTHER" id="PTHR43393:SF2">
    <property type="entry name" value="CYTOKININ RIBOSIDE 5'-MONOPHOSPHATE PHOSPHORIBOHYDROLASE"/>
    <property type="match status" value="1"/>
</dbReference>
<dbReference type="NCBIfam" id="TIGR00730">
    <property type="entry name" value="Rossman fold protein, TIGR00730 family"/>
    <property type="match status" value="1"/>
</dbReference>
<keyword evidence="1" id="KW-0203">Cytokinin biosynthesis</keyword>
<dbReference type="EMBL" id="PYYB01000001">
    <property type="protein sequence ID" value="PTL60417.1"/>
    <property type="molecule type" value="Genomic_DNA"/>
</dbReference>
<protein>
    <recommendedName>
        <fullName evidence="1">Cytokinin riboside 5'-monophosphate phosphoribohydrolase</fullName>
        <ecNumber evidence="1">3.2.2.n1</ecNumber>
    </recommendedName>
</protein>
<dbReference type="Gene3D" id="3.40.50.450">
    <property type="match status" value="1"/>
</dbReference>
<dbReference type="PANTHER" id="PTHR43393">
    <property type="entry name" value="CYTOKININ RIBOSIDE 5'-MONOPHOSPHATE PHOSPHORIBOHYDROLASE"/>
    <property type="match status" value="1"/>
</dbReference>
<dbReference type="SUPFAM" id="SSF102405">
    <property type="entry name" value="MCP/YpsA-like"/>
    <property type="match status" value="1"/>
</dbReference>
<dbReference type="GO" id="GO:0102682">
    <property type="term" value="F:cytokinin riboside 5'-monophosphate phosphoribohydrolase activity"/>
    <property type="evidence" value="ECO:0007669"/>
    <property type="project" value="RHEA"/>
</dbReference>
<dbReference type="Proteomes" id="UP000240739">
    <property type="component" value="Unassembled WGS sequence"/>
</dbReference>
<evidence type="ECO:0000313" key="2">
    <source>
        <dbReference type="EMBL" id="PTL60417.1"/>
    </source>
</evidence>
<dbReference type="InterPro" id="IPR005269">
    <property type="entry name" value="LOG"/>
</dbReference>
<keyword evidence="3" id="KW-1185">Reference proteome</keyword>
<reference evidence="2 3" key="1">
    <citation type="submission" date="2018-03" db="EMBL/GenBank/DDBJ databases">
        <title>Aquarubrobacter algicola gen. nov., sp. nov., a novel actinobacterium isolated from shallow eutrophic lake during the end of cyanobacterial harmful algal blooms.</title>
        <authorList>
            <person name="Chun S.J."/>
        </authorList>
    </citation>
    <scope>NUCLEOTIDE SEQUENCE [LARGE SCALE GENOMIC DNA]</scope>
    <source>
        <strain evidence="2 3">Seoho-28</strain>
    </source>
</reference>
<comment type="catalytic activity">
    <reaction evidence="1">
        <text>N(6)-(dimethylallyl)adenosine 5'-phosphate + H2O = N(6)-dimethylallyladenine + D-ribose 5-phosphate</text>
        <dbReference type="Rhea" id="RHEA:48560"/>
        <dbReference type="ChEBI" id="CHEBI:15377"/>
        <dbReference type="ChEBI" id="CHEBI:17660"/>
        <dbReference type="ChEBI" id="CHEBI:57526"/>
        <dbReference type="ChEBI" id="CHEBI:78346"/>
        <dbReference type="EC" id="3.2.2.n1"/>
    </reaction>
</comment>
<dbReference type="GO" id="GO:0009691">
    <property type="term" value="P:cytokinin biosynthetic process"/>
    <property type="evidence" value="ECO:0007669"/>
    <property type="project" value="UniProtKB-UniRule"/>
</dbReference>
<organism evidence="2 3">
    <name type="scientific">Paraconexibacter algicola</name>
    <dbReference type="NCBI Taxonomy" id="2133960"/>
    <lineage>
        <taxon>Bacteria</taxon>
        <taxon>Bacillati</taxon>
        <taxon>Actinomycetota</taxon>
        <taxon>Thermoleophilia</taxon>
        <taxon>Solirubrobacterales</taxon>
        <taxon>Paraconexibacteraceae</taxon>
        <taxon>Paraconexibacter</taxon>
    </lineage>
</organism>
<name>A0A2T4UMD6_9ACTN</name>
<proteinExistence type="inferred from homology"/>
<keyword evidence="1" id="KW-0378">Hydrolase</keyword>